<dbReference type="PANTHER" id="PTHR11758">
    <property type="entry name" value="40S RIBOSOMAL PROTEIN S15A"/>
    <property type="match status" value="1"/>
</dbReference>
<dbReference type="OrthoDB" id="5670at2157"/>
<evidence type="ECO:0000256" key="1">
    <source>
        <dbReference type="ARBA" id="ARBA00006471"/>
    </source>
</evidence>
<comment type="caution">
    <text evidence="7">The sequence shown here is derived from an EMBL/GenBank/DDBJ whole genome shotgun (WGS) entry which is preliminary data.</text>
</comment>
<reference evidence="7" key="1">
    <citation type="journal article" date="2020" name="mSystems">
        <title>Genome- and Community-Level Interaction Insights into Carbon Utilization and Element Cycling Functions of Hydrothermarchaeota in Hydrothermal Sediment.</title>
        <authorList>
            <person name="Zhou Z."/>
            <person name="Liu Y."/>
            <person name="Xu W."/>
            <person name="Pan J."/>
            <person name="Luo Z.H."/>
            <person name="Li M."/>
        </authorList>
    </citation>
    <scope>NUCLEOTIDE SEQUENCE [LARGE SCALE GENOMIC DNA]</scope>
    <source>
        <strain evidence="7">SpSt-23</strain>
    </source>
</reference>
<comment type="subunit">
    <text evidence="6">Part of the 30S ribosomal subunit.</text>
</comment>
<accession>A0A7C2BKN5</accession>
<dbReference type="Gene3D" id="3.30.1370.30">
    <property type="match status" value="1"/>
</dbReference>
<dbReference type="GO" id="GO:1990904">
    <property type="term" value="C:ribonucleoprotein complex"/>
    <property type="evidence" value="ECO:0007669"/>
    <property type="project" value="UniProtKB-KW"/>
</dbReference>
<dbReference type="EMBL" id="DSJT01000022">
    <property type="protein sequence ID" value="HEF87391.1"/>
    <property type="molecule type" value="Genomic_DNA"/>
</dbReference>
<keyword evidence="3 6" id="KW-0694">RNA-binding</keyword>
<keyword evidence="2 6" id="KW-0699">rRNA-binding</keyword>
<dbReference type="InterPro" id="IPR000630">
    <property type="entry name" value="Ribosomal_uS8"/>
</dbReference>
<evidence type="ECO:0000256" key="2">
    <source>
        <dbReference type="ARBA" id="ARBA00022730"/>
    </source>
</evidence>
<dbReference type="KEGG" id="tcs:IMZ38_02065"/>
<dbReference type="InterPro" id="IPR035987">
    <property type="entry name" value="Ribosomal_uS8_sf"/>
</dbReference>
<evidence type="ECO:0000313" key="7">
    <source>
        <dbReference type="EMBL" id="HEF87391.1"/>
    </source>
</evidence>
<dbReference type="AlphaFoldDB" id="A0A7C2BKN5"/>
<organism evidence="7">
    <name type="scientific">Thermosphaera aggregans</name>
    <dbReference type="NCBI Taxonomy" id="54254"/>
    <lineage>
        <taxon>Archaea</taxon>
        <taxon>Thermoproteota</taxon>
        <taxon>Thermoprotei</taxon>
        <taxon>Desulfurococcales</taxon>
        <taxon>Desulfurococcaceae</taxon>
        <taxon>Thermosphaera</taxon>
    </lineage>
</organism>
<protein>
    <recommendedName>
        <fullName evidence="6">Small ribosomal subunit protein uS8</fullName>
    </recommendedName>
</protein>
<dbReference type="Pfam" id="PF00410">
    <property type="entry name" value="Ribosomal_S8"/>
    <property type="match status" value="1"/>
</dbReference>
<dbReference type="NCBIfam" id="NF003115">
    <property type="entry name" value="PRK04034.1"/>
    <property type="match status" value="1"/>
</dbReference>
<evidence type="ECO:0000256" key="5">
    <source>
        <dbReference type="ARBA" id="ARBA00023274"/>
    </source>
</evidence>
<name>A0A7C2BKN5_9CREN</name>
<dbReference type="GO" id="GO:0003735">
    <property type="term" value="F:structural constituent of ribosome"/>
    <property type="evidence" value="ECO:0007669"/>
    <property type="project" value="InterPro"/>
</dbReference>
<dbReference type="SUPFAM" id="SSF56047">
    <property type="entry name" value="Ribosomal protein S8"/>
    <property type="match status" value="1"/>
</dbReference>
<keyword evidence="5 6" id="KW-0687">Ribonucleoprotein</keyword>
<gene>
    <name evidence="6" type="primary">rps8</name>
    <name evidence="7" type="ORF">ENP55_03720</name>
</gene>
<sequence length="133" mass="15077">MVVMDTLSNALSAIQNAEVRAKSEVVLWPASKLVLNVLRVLQREGYVGEFEYIDDGRWGKIKVQLLGRINKIGVVKPRHPVSYRELEEFPEWLKRYLPAYNIGILIVSTSQGVMSHKEAVEKKTGGVLLAYCY</sequence>
<dbReference type="HAMAP" id="MF_01302_A">
    <property type="entry name" value="Ribosomal_uS8_A"/>
    <property type="match status" value="1"/>
</dbReference>
<comment type="function">
    <text evidence="6">One of the primary rRNA binding proteins, it binds directly to 16S rRNA central domain where it helps coordinate assembly of the platform of the 30S subunit.</text>
</comment>
<proteinExistence type="inferred from homology"/>
<dbReference type="FunFam" id="3.30.1370.30:FF:000001">
    <property type="entry name" value="40S ribosomal protein S15a"/>
    <property type="match status" value="1"/>
</dbReference>
<evidence type="ECO:0000256" key="3">
    <source>
        <dbReference type="ARBA" id="ARBA00022884"/>
    </source>
</evidence>
<dbReference type="GO" id="GO:0019843">
    <property type="term" value="F:rRNA binding"/>
    <property type="evidence" value="ECO:0007669"/>
    <property type="project" value="UniProtKB-UniRule"/>
</dbReference>
<evidence type="ECO:0000256" key="6">
    <source>
        <dbReference type="HAMAP-Rule" id="MF_01302"/>
    </source>
</evidence>
<evidence type="ECO:0000256" key="4">
    <source>
        <dbReference type="ARBA" id="ARBA00022980"/>
    </source>
</evidence>
<dbReference type="GO" id="GO:0005840">
    <property type="term" value="C:ribosome"/>
    <property type="evidence" value="ECO:0007669"/>
    <property type="project" value="UniProtKB-KW"/>
</dbReference>
<dbReference type="Gene3D" id="3.30.1490.10">
    <property type="match status" value="1"/>
</dbReference>
<comment type="similarity">
    <text evidence="1 6">Belongs to the universal ribosomal protein uS8 family.</text>
</comment>
<keyword evidence="4 6" id="KW-0689">Ribosomal protein</keyword>
<dbReference type="GO" id="GO:0006412">
    <property type="term" value="P:translation"/>
    <property type="evidence" value="ECO:0007669"/>
    <property type="project" value="UniProtKB-UniRule"/>
</dbReference>